<dbReference type="AlphaFoldDB" id="A0A7J6WW46"/>
<dbReference type="InterPro" id="IPR045865">
    <property type="entry name" value="ACT-like_dom_sf"/>
</dbReference>
<evidence type="ECO:0000313" key="4">
    <source>
        <dbReference type="EMBL" id="KAF5200898.1"/>
    </source>
</evidence>
<dbReference type="PANTHER" id="PTHR31096:SF65">
    <property type="entry name" value="ACT DOMAIN-CONTAINING PROTEIN ACR9"/>
    <property type="match status" value="1"/>
</dbReference>
<evidence type="ECO:0000313" key="5">
    <source>
        <dbReference type="Proteomes" id="UP000554482"/>
    </source>
</evidence>
<keyword evidence="1 2" id="KW-0677">Repeat</keyword>
<dbReference type="Pfam" id="PF24926">
    <property type="entry name" value="ACT_ACR9_C"/>
    <property type="match status" value="1"/>
</dbReference>
<dbReference type="InterPro" id="IPR040217">
    <property type="entry name" value="ACR1-12"/>
</dbReference>
<dbReference type="EMBL" id="JABWDY010010143">
    <property type="protein sequence ID" value="KAF5200898.1"/>
    <property type="molecule type" value="Genomic_DNA"/>
</dbReference>
<proteinExistence type="predicted"/>
<feature type="domain" description="ACT" evidence="3">
    <location>
        <begin position="114"/>
        <end position="197"/>
    </location>
</feature>
<dbReference type="InterPro" id="IPR002912">
    <property type="entry name" value="ACT_dom"/>
</dbReference>
<dbReference type="GO" id="GO:0016597">
    <property type="term" value="F:amino acid binding"/>
    <property type="evidence" value="ECO:0007669"/>
    <property type="project" value="UniProtKB-UniRule"/>
</dbReference>
<dbReference type="OrthoDB" id="2019824at2759"/>
<dbReference type="PROSITE" id="PS51671">
    <property type="entry name" value="ACT"/>
    <property type="match status" value="1"/>
</dbReference>
<organism evidence="4 5">
    <name type="scientific">Thalictrum thalictroides</name>
    <name type="common">Rue-anemone</name>
    <name type="synonym">Anemone thalictroides</name>
    <dbReference type="NCBI Taxonomy" id="46969"/>
    <lineage>
        <taxon>Eukaryota</taxon>
        <taxon>Viridiplantae</taxon>
        <taxon>Streptophyta</taxon>
        <taxon>Embryophyta</taxon>
        <taxon>Tracheophyta</taxon>
        <taxon>Spermatophyta</taxon>
        <taxon>Magnoliopsida</taxon>
        <taxon>Ranunculales</taxon>
        <taxon>Ranunculaceae</taxon>
        <taxon>Thalictroideae</taxon>
        <taxon>Thalictrum</taxon>
    </lineage>
</organism>
<dbReference type="PANTHER" id="PTHR31096">
    <property type="entry name" value="ACT DOMAIN-CONTAINING PROTEIN ACR4-RELATED"/>
    <property type="match status" value="1"/>
</dbReference>
<dbReference type="InterPro" id="IPR056816">
    <property type="entry name" value="ACR2/9/10_N"/>
</dbReference>
<dbReference type="CDD" id="cd04894">
    <property type="entry name" value="ACT_ACR-like_1"/>
    <property type="match status" value="1"/>
</dbReference>
<dbReference type="Pfam" id="PF24914">
    <property type="entry name" value="ACR10_N"/>
    <property type="match status" value="1"/>
</dbReference>
<reference evidence="4 5" key="1">
    <citation type="submission" date="2020-06" db="EMBL/GenBank/DDBJ databases">
        <title>Transcriptomic and genomic resources for Thalictrum thalictroides and T. hernandezii: Facilitating candidate gene discovery in an emerging model plant lineage.</title>
        <authorList>
            <person name="Arias T."/>
            <person name="Riano-Pachon D.M."/>
            <person name="Di Stilio V.S."/>
        </authorList>
    </citation>
    <scope>NUCLEOTIDE SEQUENCE [LARGE SCALE GENOMIC DNA]</scope>
    <source>
        <strain evidence="5">cv. WT478/WT964</strain>
        <tissue evidence="4">Leaves</tissue>
    </source>
</reference>
<dbReference type="Proteomes" id="UP000554482">
    <property type="component" value="Unassembled WGS sequence"/>
</dbReference>
<comment type="function">
    <text evidence="2">Binds amino acids.</text>
</comment>
<protein>
    <recommendedName>
        <fullName evidence="2">ACT domain-containing protein ACR</fullName>
    </recommendedName>
    <alternativeName>
        <fullName evidence="2">Protein ACT DOMAIN REPEATS</fullName>
    </alternativeName>
</protein>
<keyword evidence="5" id="KW-1185">Reference proteome</keyword>
<dbReference type="Pfam" id="PF24931">
    <property type="entry name" value="ACT_ACR9_3rd"/>
    <property type="match status" value="2"/>
</dbReference>
<accession>A0A7J6WW46</accession>
<dbReference type="InterPro" id="IPR056805">
    <property type="entry name" value="ACT_ACR9/10_C"/>
</dbReference>
<evidence type="ECO:0000259" key="3">
    <source>
        <dbReference type="PROSITE" id="PS51671"/>
    </source>
</evidence>
<name>A0A7J6WW46_THATH</name>
<gene>
    <name evidence="4" type="ORF">FRX31_009509</name>
</gene>
<comment type="caution">
    <text evidence="4">The sequence shown here is derived from an EMBL/GenBank/DDBJ whole genome shotgun (WGS) entry which is preliminary data.</text>
</comment>
<sequence length="438" mass="48885">MGIPNDDVVIIEKSNKAGEASVITVNCPDKTGLGCDLCRIILDFGLSITKGDVSTDGKWCYVVFWVVPHWSSINVRWNSLKDRLMSVCPSSSSISFYFNQQSSSSRPSSSPVYLLKLFCLDRKGLLYDVTKVLTELELTIQRVKVMTTPDDKVMDLFFITDNMDLLHTRRRHDETCERLNTVLGDSCICCELQLAGPEYQALEHGVSSLAPAVAEDLFYSELSDMENHSQALSPDLVNLRKGSVMIDNSLSPAHTLLQIHCVDQKGLLYDVMRTLKDCNIQIAYGRFSPTTKGYRDVDLFIQQTDGKKIVDPDKQGALCSRLKMEMLHPLRVTISNRGPDTELFVANPVELSGKGRPRVFFDVTFALKCLGICIFSAEIGRHSTSDRQWETYRFLLDESCQFPLTNSRAHIQIIDKEGGGRGGGGYWLMVARAAGGVL</sequence>
<evidence type="ECO:0000256" key="2">
    <source>
        <dbReference type="RuleBase" id="RU369043"/>
    </source>
</evidence>
<evidence type="ECO:0000256" key="1">
    <source>
        <dbReference type="ARBA" id="ARBA00022737"/>
    </source>
</evidence>
<dbReference type="SUPFAM" id="SSF55021">
    <property type="entry name" value="ACT-like"/>
    <property type="match status" value="2"/>
</dbReference>